<dbReference type="RefSeq" id="WP_380077150.1">
    <property type="nucleotide sequence ID" value="NZ_JBHSGO010000015.1"/>
</dbReference>
<comment type="caution">
    <text evidence="1">The sequence shown here is derived from an EMBL/GenBank/DDBJ whole genome shotgun (WGS) entry which is preliminary data.</text>
</comment>
<reference evidence="2" key="1">
    <citation type="journal article" date="2019" name="Int. J. Syst. Evol. Microbiol.">
        <title>The Global Catalogue of Microorganisms (GCM) 10K type strain sequencing project: providing services to taxonomists for standard genome sequencing and annotation.</title>
        <authorList>
            <consortium name="The Broad Institute Genomics Platform"/>
            <consortium name="The Broad Institute Genome Sequencing Center for Infectious Disease"/>
            <person name="Wu L."/>
            <person name="Ma J."/>
        </authorList>
    </citation>
    <scope>NUCLEOTIDE SEQUENCE [LARGE SCALE GENOMIC DNA]</scope>
    <source>
        <strain evidence="2">CGMCC 4.7357</strain>
    </source>
</reference>
<proteinExistence type="predicted"/>
<sequence>MEIIILLTILLAFVLLGGSLLQGGKRHLFGSKLMTTPPTAKNNLLKSLFGWAVKLEEKCLHLLNTVATLNNQKRAQTIFIYSKIHTFLG</sequence>
<gene>
    <name evidence="1" type="ORF">ACFO3G_01030</name>
</gene>
<name>A0ABV9K4Z8_9PORP</name>
<dbReference type="Proteomes" id="UP001596020">
    <property type="component" value="Unassembled WGS sequence"/>
</dbReference>
<dbReference type="EMBL" id="JBHSGO010000015">
    <property type="protein sequence ID" value="MFC4665215.1"/>
    <property type="molecule type" value="Genomic_DNA"/>
</dbReference>
<protein>
    <recommendedName>
        <fullName evidence="3">ATP synthase F0 subunit 8</fullName>
    </recommendedName>
</protein>
<accession>A0ABV9K4Z8</accession>
<organism evidence="1 2">
    <name type="scientific">Falsiporphyromonas endometrii</name>
    <dbReference type="NCBI Taxonomy" id="1387297"/>
    <lineage>
        <taxon>Bacteria</taxon>
        <taxon>Pseudomonadati</taxon>
        <taxon>Bacteroidota</taxon>
        <taxon>Bacteroidia</taxon>
        <taxon>Bacteroidales</taxon>
        <taxon>Porphyromonadaceae</taxon>
        <taxon>Falsiporphyromonas</taxon>
    </lineage>
</organism>
<evidence type="ECO:0000313" key="2">
    <source>
        <dbReference type="Proteomes" id="UP001596020"/>
    </source>
</evidence>
<evidence type="ECO:0008006" key="3">
    <source>
        <dbReference type="Google" id="ProtNLM"/>
    </source>
</evidence>
<keyword evidence="2" id="KW-1185">Reference proteome</keyword>
<evidence type="ECO:0000313" key="1">
    <source>
        <dbReference type="EMBL" id="MFC4665215.1"/>
    </source>
</evidence>